<gene>
    <name evidence="2" type="ORF">MEDL_21820</name>
</gene>
<dbReference type="AlphaFoldDB" id="A0A8S3RLH5"/>
<organism evidence="2 3">
    <name type="scientific">Mytilus edulis</name>
    <name type="common">Blue mussel</name>
    <dbReference type="NCBI Taxonomy" id="6550"/>
    <lineage>
        <taxon>Eukaryota</taxon>
        <taxon>Metazoa</taxon>
        <taxon>Spiralia</taxon>
        <taxon>Lophotrochozoa</taxon>
        <taxon>Mollusca</taxon>
        <taxon>Bivalvia</taxon>
        <taxon>Autobranchia</taxon>
        <taxon>Pteriomorphia</taxon>
        <taxon>Mytilida</taxon>
        <taxon>Mytiloidea</taxon>
        <taxon>Mytilidae</taxon>
        <taxon>Mytilinae</taxon>
        <taxon>Mytilus</taxon>
    </lineage>
</organism>
<keyword evidence="3" id="KW-1185">Reference proteome</keyword>
<feature type="compositionally biased region" description="Low complexity" evidence="1">
    <location>
        <begin position="293"/>
        <end position="306"/>
    </location>
</feature>
<feature type="region of interest" description="Disordered" evidence="1">
    <location>
        <begin position="131"/>
        <end position="169"/>
    </location>
</feature>
<feature type="compositionally biased region" description="Basic and acidic residues" evidence="1">
    <location>
        <begin position="155"/>
        <end position="169"/>
    </location>
</feature>
<protein>
    <submittedName>
        <fullName evidence="2">Uncharacterized protein</fullName>
    </submittedName>
</protein>
<evidence type="ECO:0000313" key="2">
    <source>
        <dbReference type="EMBL" id="CAG2207577.1"/>
    </source>
</evidence>
<evidence type="ECO:0000313" key="3">
    <source>
        <dbReference type="Proteomes" id="UP000683360"/>
    </source>
</evidence>
<feature type="region of interest" description="Disordered" evidence="1">
    <location>
        <begin position="289"/>
        <end position="370"/>
    </location>
</feature>
<proteinExistence type="predicted"/>
<dbReference type="OrthoDB" id="6162327at2759"/>
<sequence>MIDLCKIKEDFSGLVKEAQPWTLTQFVMWLDLKLSEFKIKGYMVLDHHTKTKPKWIEEEDSTSDVAPIPAPCRTCNKHSNDGHFYSDIHSSPASHRNVTRETKNAQPMEESETMRGEVGIIDLSHAEISRKQNSARMLRPPDDMSLKKSYQNTSYHEKSPNIQVERDKNRQEDVIEIDVPSPTEKMFITSNINKTSTPVIHSNIRPVQKPKNRPSLSMGTAIYTSTSSVTTPTFSSSYMSSPSRNIPPTFTNRKFALGAPPPPLVAPSNLANLDEMIAQAVQFNEIRTGADISSSQSQIRQSSGQSDVRPPPPMQQQPPKIQESDHSSSFSEQHSRQTLSEQHSRQTISEQHSRQTNISEQKLPYSQQTSTSSSAVPIALHANIDNINISQNSAHSSSDTMEIKIETEVDDSVADSFFVGGMDDTDSADYGNDLHSDRDDSAYSMPPSAMGQYRKDVELPTFEDPIVRRALEDNKPPSRHMWSKIITRCAYHLLSKGVPRKHDYQAFAESFFRRYPCVGTSRGPNPWTSFTKSVSQKVRTLRYISKRRYSHQKLKIKP</sequence>
<feature type="region of interest" description="Disordered" evidence="1">
    <location>
        <begin position="88"/>
        <end position="113"/>
    </location>
</feature>
<feature type="compositionally biased region" description="Polar residues" evidence="1">
    <location>
        <begin position="336"/>
        <end position="370"/>
    </location>
</feature>
<comment type="caution">
    <text evidence="2">The sequence shown here is derived from an EMBL/GenBank/DDBJ whole genome shotgun (WGS) entry which is preliminary data.</text>
</comment>
<accession>A0A8S3RLH5</accession>
<dbReference type="Proteomes" id="UP000683360">
    <property type="component" value="Unassembled WGS sequence"/>
</dbReference>
<evidence type="ECO:0000256" key="1">
    <source>
        <dbReference type="SAM" id="MobiDB-lite"/>
    </source>
</evidence>
<name>A0A8S3RLH5_MYTED</name>
<dbReference type="EMBL" id="CAJPWZ010001078">
    <property type="protein sequence ID" value="CAG2207577.1"/>
    <property type="molecule type" value="Genomic_DNA"/>
</dbReference>
<reference evidence="2" key="1">
    <citation type="submission" date="2021-03" db="EMBL/GenBank/DDBJ databases">
        <authorList>
            <person name="Bekaert M."/>
        </authorList>
    </citation>
    <scope>NUCLEOTIDE SEQUENCE</scope>
</reference>